<protein>
    <recommendedName>
        <fullName evidence="3 6">Beta-lactamase</fullName>
        <ecNumber evidence="3 6">3.5.2.6</ecNumber>
    </recommendedName>
</protein>
<dbReference type="InterPro" id="IPR000871">
    <property type="entry name" value="Beta-lactam_class-A"/>
</dbReference>
<dbReference type="EC" id="3.5.2.6" evidence="3 6"/>
<gene>
    <name evidence="8" type="primary">bla</name>
    <name evidence="8" type="ORF">GCM10008942_13430</name>
</gene>
<evidence type="ECO:0000256" key="4">
    <source>
        <dbReference type="ARBA" id="ARBA00022801"/>
    </source>
</evidence>
<keyword evidence="4 6" id="KW-0378">Hydrolase</keyword>
<dbReference type="SUPFAM" id="SSF56601">
    <property type="entry name" value="beta-lactamase/transpeptidase-like"/>
    <property type="match status" value="1"/>
</dbReference>
<proteinExistence type="inferred from homology"/>
<reference evidence="9" key="1">
    <citation type="journal article" date="2019" name="Int. J. Syst. Evol. Microbiol.">
        <title>The Global Catalogue of Microorganisms (GCM) 10K type strain sequencing project: providing services to taxonomists for standard genome sequencing and annotation.</title>
        <authorList>
            <consortium name="The Broad Institute Genomics Platform"/>
            <consortium name="The Broad Institute Genome Sequencing Center for Infectious Disease"/>
            <person name="Wu L."/>
            <person name="Ma J."/>
        </authorList>
    </citation>
    <scope>NUCLEOTIDE SEQUENCE [LARGE SCALE GENOMIC DNA]</scope>
    <source>
        <strain evidence="9">JCM 15089</strain>
    </source>
</reference>
<dbReference type="PROSITE" id="PS00146">
    <property type="entry name" value="BETA_LACTAMASE_A"/>
    <property type="match status" value="1"/>
</dbReference>
<dbReference type="PANTHER" id="PTHR35333">
    <property type="entry name" value="BETA-LACTAMASE"/>
    <property type="match status" value="1"/>
</dbReference>
<evidence type="ECO:0000256" key="5">
    <source>
        <dbReference type="ARBA" id="ARBA00023251"/>
    </source>
</evidence>
<name>A0ABP3PHN3_9PROT</name>
<evidence type="ECO:0000313" key="8">
    <source>
        <dbReference type="EMBL" id="GAA0566318.1"/>
    </source>
</evidence>
<keyword evidence="5 6" id="KW-0046">Antibiotic resistance</keyword>
<dbReference type="Pfam" id="PF13354">
    <property type="entry name" value="Beta-lactamase2"/>
    <property type="match status" value="1"/>
</dbReference>
<dbReference type="InterPro" id="IPR012338">
    <property type="entry name" value="Beta-lactam/transpept-like"/>
</dbReference>
<dbReference type="Gene3D" id="3.40.710.10">
    <property type="entry name" value="DD-peptidase/beta-lactamase superfamily"/>
    <property type="match status" value="1"/>
</dbReference>
<comment type="catalytic activity">
    <reaction evidence="1 6">
        <text>a beta-lactam + H2O = a substituted beta-amino acid</text>
        <dbReference type="Rhea" id="RHEA:20401"/>
        <dbReference type="ChEBI" id="CHEBI:15377"/>
        <dbReference type="ChEBI" id="CHEBI:35627"/>
        <dbReference type="ChEBI" id="CHEBI:140347"/>
        <dbReference type="EC" id="3.5.2.6"/>
    </reaction>
</comment>
<dbReference type="Proteomes" id="UP001499951">
    <property type="component" value="Unassembled WGS sequence"/>
</dbReference>
<organism evidence="8 9">
    <name type="scientific">Rhizomicrobium electricum</name>
    <dbReference type="NCBI Taxonomy" id="480070"/>
    <lineage>
        <taxon>Bacteria</taxon>
        <taxon>Pseudomonadati</taxon>
        <taxon>Pseudomonadota</taxon>
        <taxon>Alphaproteobacteria</taxon>
        <taxon>Micropepsales</taxon>
        <taxon>Micropepsaceae</taxon>
        <taxon>Rhizomicrobium</taxon>
    </lineage>
</organism>
<accession>A0ABP3PHN3</accession>
<sequence length="272" mass="29270">MLTRRAVMTGVAAVVASPARAEDSLGQLDTGGRLGVSVLDTGSGKRLRHRATERFAMCSTFKLLLAAAVLKRIDTGKEDASRVIAYSKADHLVWSPVTEKHTALPVTDLVDAIVQVSDNTAANLLLDTIGGPAGWTAFVRGFGDKTSRLDRTELTLNNADPGDPRDTTTPDAMLENLQKVLLGDVLTPASRQHLIDTMARSITRIKRLKAGLPKDWRIADKTGTGKHDTYNDVAIIYPPGRAPILACAYYTEATRPDPENTLAEVGRAIAAM</sequence>
<evidence type="ECO:0000313" key="9">
    <source>
        <dbReference type="Proteomes" id="UP001499951"/>
    </source>
</evidence>
<dbReference type="EMBL" id="BAAADD010000003">
    <property type="protein sequence ID" value="GAA0566318.1"/>
    <property type="molecule type" value="Genomic_DNA"/>
</dbReference>
<dbReference type="RefSeq" id="WP_166933250.1">
    <property type="nucleotide sequence ID" value="NZ_BAAADD010000003.1"/>
</dbReference>
<comment type="similarity">
    <text evidence="2 6">Belongs to the class-A beta-lactamase family.</text>
</comment>
<feature type="domain" description="Beta-lactamase class A catalytic" evidence="7">
    <location>
        <begin position="35"/>
        <end position="247"/>
    </location>
</feature>
<evidence type="ECO:0000256" key="1">
    <source>
        <dbReference type="ARBA" id="ARBA00001526"/>
    </source>
</evidence>
<evidence type="ECO:0000256" key="2">
    <source>
        <dbReference type="ARBA" id="ARBA00009009"/>
    </source>
</evidence>
<dbReference type="InterPro" id="IPR045155">
    <property type="entry name" value="Beta-lactam_cat"/>
</dbReference>
<evidence type="ECO:0000259" key="7">
    <source>
        <dbReference type="Pfam" id="PF13354"/>
    </source>
</evidence>
<dbReference type="PANTHER" id="PTHR35333:SF3">
    <property type="entry name" value="BETA-LACTAMASE-TYPE TRANSPEPTIDASE FOLD CONTAINING PROTEIN"/>
    <property type="match status" value="1"/>
</dbReference>
<comment type="caution">
    <text evidence="8">The sequence shown here is derived from an EMBL/GenBank/DDBJ whole genome shotgun (WGS) entry which is preliminary data.</text>
</comment>
<dbReference type="NCBIfam" id="NF033103">
    <property type="entry name" value="bla_class_A"/>
    <property type="match status" value="1"/>
</dbReference>
<evidence type="ECO:0000256" key="3">
    <source>
        <dbReference type="ARBA" id="ARBA00012865"/>
    </source>
</evidence>
<evidence type="ECO:0000256" key="6">
    <source>
        <dbReference type="RuleBase" id="RU361140"/>
    </source>
</evidence>
<dbReference type="InterPro" id="IPR023650">
    <property type="entry name" value="Beta-lactam_class-A_AS"/>
</dbReference>
<keyword evidence="9" id="KW-1185">Reference proteome</keyword>
<dbReference type="PRINTS" id="PR00118">
    <property type="entry name" value="BLACTAMASEA"/>
</dbReference>